<dbReference type="Gene3D" id="3.30.70.1440">
    <property type="entry name" value="Multidrug efflux transporter AcrB pore domain"/>
    <property type="match status" value="1"/>
</dbReference>
<evidence type="ECO:0000256" key="7">
    <source>
        <dbReference type="ARBA" id="ARBA00022989"/>
    </source>
</evidence>
<dbReference type="PANTHER" id="PTHR32063">
    <property type="match status" value="1"/>
</dbReference>
<dbReference type="SUPFAM" id="SSF82693">
    <property type="entry name" value="Multidrug efflux transporter AcrB pore domain, PN1, PN2, PC1 and PC2 subdomains"/>
    <property type="match status" value="3"/>
</dbReference>
<dbReference type="NCBIfam" id="NF000282">
    <property type="entry name" value="RND_permease_1"/>
    <property type="match status" value="1"/>
</dbReference>
<dbReference type="GO" id="GO:0042910">
    <property type="term" value="F:xenobiotic transmembrane transporter activity"/>
    <property type="evidence" value="ECO:0007669"/>
    <property type="project" value="TreeGrafter"/>
</dbReference>
<dbReference type="AlphaFoldDB" id="A0A380MZF4"/>
<evidence type="ECO:0000256" key="9">
    <source>
        <dbReference type="RuleBase" id="RU364070"/>
    </source>
</evidence>
<dbReference type="FunFam" id="3.30.70.1430:FF:000001">
    <property type="entry name" value="Efflux pump membrane transporter"/>
    <property type="match status" value="1"/>
</dbReference>
<feature type="transmembrane region" description="Helical" evidence="9">
    <location>
        <begin position="964"/>
        <end position="985"/>
    </location>
</feature>
<evidence type="ECO:0000256" key="8">
    <source>
        <dbReference type="ARBA" id="ARBA00023136"/>
    </source>
</evidence>
<dbReference type="SUPFAM" id="SSF82866">
    <property type="entry name" value="Multidrug efflux transporter AcrB transmembrane domain"/>
    <property type="match status" value="2"/>
</dbReference>
<feature type="transmembrane region" description="Helical" evidence="9">
    <location>
        <begin position="997"/>
        <end position="1022"/>
    </location>
</feature>
<protein>
    <recommendedName>
        <fullName evidence="9">Efflux pump membrane transporter</fullName>
    </recommendedName>
</protein>
<dbReference type="OrthoDB" id="9757904at2"/>
<comment type="caution">
    <text evidence="9">Lacks conserved residue(s) required for the propagation of feature annotation.</text>
</comment>
<keyword evidence="5 9" id="KW-0997">Cell inner membrane</keyword>
<sequence>MAKFFIDRPIFAWVVAIFIMLAGIFSASRLAIEQYPNIAAPTINISFSYTGASAETVQNGVISIIEEQMNAVEGVDYMESKAYSSGRGQITLTFRSGMDEDLAQIDVQNKLSQVEPRLPQSVRNTGVVVTKSSSNFLLFAMLYADESGKMTTAEVSDYAVRTVKSALQRVEGVGDVQIFGSERAMRIWVNPEKLKNYDLSFADVNAAISTQNAQVSAGALGDTPTVSGQAITNTISVSGQLTNADEFENIVLKSLPSGATVRLKDVATVELGQQSYSTQARLNGRDSIGIGVQLSSTGNAVSAAQAIREKMTEMAEYFPEGMGWDIPYDTSTFVKISLEKVLHTLVEAIILVFIVMYLFLQNIRYTIIPVIVVPISLLGALALMYPLGLSINVLTMFAMVLVIGIVVDDAIVVVENVERLMVEEGLTPYQAAHKGMTQITGAVIGITLVLISVFVPMAFQSGATGSIMRQFALVMAAAIGFSAFLALSLTPALCATILKPAREDHHEKRGFFGAFNRGFKRTSKAYEGFLAKLIRRSYFMMLIFVILTALTGYTLNKVRTSFLPSEDQGFLITSYQLNPDATQSRTEAVVKEAEKMILSQNEVKNVVSVLGFSFSGSGQNMALQFVSLKDWAERNNPEQSANALVGRLFGLFGQFNQGIIFPLNPPPIPSLGTSDGVDFRLEDRNNKGHAALLAARNQLLGMMAQSPVIASARPSGLEDTAQLVLNINRDKAYAQNVPFSAIGATLSTALGSSYINDFPNNGRMQRVYVQADAKARMQPEDVLNLTVPNNRGELVAMRDLVDVRWENGAQQITRYNGFNAMAISGTAAPGYSSGQAMAEIEKLVSQLDGFGLDWTGQSLEELRAGNSQYFLYGLSLLAVFLCLAALYESWSVPFAVLMVIPLGVLGVALGTMLRGFENDIYFKVGMITVMGLSAKNAILIIEFAKDLQEQGLSKIRAALTAAHLRFRPIIMTSIAFIAGVIPLYIATGASSASQRAIGTSVLWGMLIGTFLSVFLVPIYYVVIRKIFGGGHGVKDKYVATQQSKGASL</sequence>
<dbReference type="GO" id="GO:0005886">
    <property type="term" value="C:plasma membrane"/>
    <property type="evidence" value="ECO:0007669"/>
    <property type="project" value="UniProtKB-SubCell"/>
</dbReference>
<dbReference type="PANTHER" id="PTHR32063:SF13">
    <property type="entry name" value="MULTIDRUG EFFLUX PUMP SUBUNIT ACRB-RELATED"/>
    <property type="match status" value="1"/>
</dbReference>
<feature type="transmembrane region" description="Helical" evidence="9">
    <location>
        <begin position="367"/>
        <end position="387"/>
    </location>
</feature>
<dbReference type="InterPro" id="IPR027463">
    <property type="entry name" value="AcrB_DN_DC_subdom"/>
</dbReference>
<dbReference type="GO" id="GO:0009636">
    <property type="term" value="P:response to toxic substance"/>
    <property type="evidence" value="ECO:0007669"/>
    <property type="project" value="UniProtKB-ARBA"/>
</dbReference>
<feature type="transmembrane region" description="Helical" evidence="9">
    <location>
        <begin position="894"/>
        <end position="914"/>
    </location>
</feature>
<evidence type="ECO:0000313" key="11">
    <source>
        <dbReference type="EMBL" id="SUO97658.1"/>
    </source>
</evidence>
<keyword evidence="3 9" id="KW-0813">Transport</keyword>
<evidence type="ECO:0000256" key="2">
    <source>
        <dbReference type="ARBA" id="ARBA00010942"/>
    </source>
</evidence>
<name>A0A380MZF4_9GAMM</name>
<feature type="transmembrane region" description="Helical" evidence="9">
    <location>
        <begin position="538"/>
        <end position="555"/>
    </location>
</feature>
<evidence type="ECO:0000256" key="3">
    <source>
        <dbReference type="ARBA" id="ARBA00022448"/>
    </source>
</evidence>
<evidence type="ECO:0000259" key="10">
    <source>
        <dbReference type="PROSITE" id="PS50156"/>
    </source>
</evidence>
<dbReference type="InterPro" id="IPR001036">
    <property type="entry name" value="Acrflvin-R"/>
</dbReference>
<dbReference type="Gene3D" id="3.30.70.1430">
    <property type="entry name" value="Multidrug efflux transporter AcrB pore domain"/>
    <property type="match status" value="2"/>
</dbReference>
<dbReference type="Pfam" id="PF00873">
    <property type="entry name" value="ACR_tran"/>
    <property type="match status" value="1"/>
</dbReference>
<dbReference type="PRINTS" id="PR00702">
    <property type="entry name" value="ACRIFLAVINRP"/>
</dbReference>
<feature type="domain" description="SSD" evidence="10">
    <location>
        <begin position="370"/>
        <end position="496"/>
    </location>
</feature>
<dbReference type="Gene3D" id="1.20.1640.10">
    <property type="entry name" value="Multidrug efflux transporter AcrB transmembrane domain"/>
    <property type="match status" value="2"/>
</dbReference>
<keyword evidence="7 9" id="KW-1133">Transmembrane helix</keyword>
<dbReference type="InterPro" id="IPR004764">
    <property type="entry name" value="MdtF-like"/>
</dbReference>
<feature type="transmembrane region" description="Helical" evidence="9">
    <location>
        <begin position="435"/>
        <end position="459"/>
    </location>
</feature>
<feature type="transmembrane region" description="Helical" evidence="9">
    <location>
        <begin position="393"/>
        <end position="414"/>
    </location>
</feature>
<evidence type="ECO:0000256" key="5">
    <source>
        <dbReference type="ARBA" id="ARBA00022519"/>
    </source>
</evidence>
<dbReference type="RefSeq" id="WP_072576975.1">
    <property type="nucleotide sequence ID" value="NZ_LWHB01000122.1"/>
</dbReference>
<dbReference type="NCBIfam" id="TIGR00915">
    <property type="entry name" value="2A0602"/>
    <property type="match status" value="1"/>
</dbReference>
<proteinExistence type="inferred from homology"/>
<comment type="similarity">
    <text evidence="2 9">Belongs to the resistance-nodulation-cell division (RND) (TC 2.A.6) family.</text>
</comment>
<organism evidence="11 12">
    <name type="scientific">Suttonella ornithocola</name>
    <dbReference type="NCBI Taxonomy" id="279832"/>
    <lineage>
        <taxon>Bacteria</taxon>
        <taxon>Pseudomonadati</taxon>
        <taxon>Pseudomonadota</taxon>
        <taxon>Gammaproteobacteria</taxon>
        <taxon>Cardiobacteriales</taxon>
        <taxon>Cardiobacteriaceae</taxon>
        <taxon>Suttonella</taxon>
    </lineage>
</organism>
<dbReference type="EMBL" id="UHIC01000001">
    <property type="protein sequence ID" value="SUO97658.1"/>
    <property type="molecule type" value="Genomic_DNA"/>
</dbReference>
<keyword evidence="6 9" id="KW-0812">Transmembrane</keyword>
<evidence type="ECO:0000256" key="1">
    <source>
        <dbReference type="ARBA" id="ARBA00004429"/>
    </source>
</evidence>
<dbReference type="InterPro" id="IPR000731">
    <property type="entry name" value="SSD"/>
</dbReference>
<dbReference type="FunFam" id="1.20.1640.10:FF:000001">
    <property type="entry name" value="Efflux pump membrane transporter"/>
    <property type="match status" value="1"/>
</dbReference>
<evidence type="ECO:0000256" key="6">
    <source>
        <dbReference type="ARBA" id="ARBA00022692"/>
    </source>
</evidence>
<accession>A0A380MZF4</accession>
<feature type="transmembrane region" description="Helical" evidence="9">
    <location>
        <begin position="869"/>
        <end position="887"/>
    </location>
</feature>
<dbReference type="GO" id="GO:0015562">
    <property type="term" value="F:efflux transmembrane transporter activity"/>
    <property type="evidence" value="ECO:0007669"/>
    <property type="project" value="InterPro"/>
</dbReference>
<feature type="transmembrane region" description="Helical" evidence="9">
    <location>
        <begin position="471"/>
        <end position="498"/>
    </location>
</feature>
<dbReference type="Gene3D" id="3.30.2090.10">
    <property type="entry name" value="Multidrug efflux transporter AcrB TolC docking domain, DN and DC subdomains"/>
    <property type="match status" value="2"/>
</dbReference>
<dbReference type="SUPFAM" id="SSF82714">
    <property type="entry name" value="Multidrug efflux transporter AcrB TolC docking domain, DN and DC subdomains"/>
    <property type="match status" value="2"/>
</dbReference>
<keyword evidence="8 9" id="KW-0472">Membrane</keyword>
<feature type="transmembrane region" description="Helical" evidence="9">
    <location>
        <begin position="341"/>
        <end position="360"/>
    </location>
</feature>
<keyword evidence="12" id="KW-1185">Reference proteome</keyword>
<gene>
    <name evidence="11" type="primary">acrB</name>
    <name evidence="11" type="ORF">NCTC13337_02551</name>
</gene>
<comment type="subcellular location">
    <subcellularLocation>
        <location evidence="1 9">Cell inner membrane</location>
        <topology evidence="1 9">Multi-pass membrane protein</topology>
    </subcellularLocation>
</comment>
<evidence type="ECO:0000256" key="4">
    <source>
        <dbReference type="ARBA" id="ARBA00022475"/>
    </source>
</evidence>
<evidence type="ECO:0000313" key="12">
    <source>
        <dbReference type="Proteomes" id="UP000254601"/>
    </source>
</evidence>
<dbReference type="PROSITE" id="PS50156">
    <property type="entry name" value="SSD"/>
    <property type="match status" value="1"/>
</dbReference>
<reference evidence="11 12" key="1">
    <citation type="submission" date="2018-06" db="EMBL/GenBank/DDBJ databases">
        <authorList>
            <consortium name="Pathogen Informatics"/>
            <person name="Doyle S."/>
        </authorList>
    </citation>
    <scope>NUCLEOTIDE SEQUENCE [LARGE SCALE GENOMIC DNA]</scope>
    <source>
        <strain evidence="11 12">NCTC13337</strain>
    </source>
</reference>
<dbReference type="Gene3D" id="3.30.70.1320">
    <property type="entry name" value="Multidrug efflux transporter AcrB pore domain like"/>
    <property type="match status" value="1"/>
</dbReference>
<dbReference type="Proteomes" id="UP000254601">
    <property type="component" value="Unassembled WGS sequence"/>
</dbReference>
<keyword evidence="4" id="KW-1003">Cell membrane</keyword>